<accession>A0A8J6AYQ8</accession>
<sequence length="72" mass="7969">MSECFWFSLDCTFVEKGLMMTDQHPNGNQNGSQPSVKEAIKTETLEDVTPARTDHGTSDSLSNDRLHISGQP</sequence>
<proteinExistence type="predicted"/>
<feature type="compositionally biased region" description="Basic and acidic residues" evidence="1">
    <location>
        <begin position="52"/>
        <end position="72"/>
    </location>
</feature>
<dbReference type="EMBL" id="WNTK01057733">
    <property type="protein sequence ID" value="KAG9460562.1"/>
    <property type="molecule type" value="Genomic_DNA"/>
</dbReference>
<name>A0A8J6AYQ8_ELECQ</name>
<evidence type="ECO:0000313" key="3">
    <source>
        <dbReference type="Proteomes" id="UP000770717"/>
    </source>
</evidence>
<keyword evidence="3" id="KW-1185">Reference proteome</keyword>
<evidence type="ECO:0000313" key="2">
    <source>
        <dbReference type="EMBL" id="KAG9460562.1"/>
    </source>
</evidence>
<gene>
    <name evidence="2" type="ORF">GDO78_020975</name>
</gene>
<reference evidence="2" key="1">
    <citation type="thesis" date="2020" institute="ProQuest LLC" country="789 East Eisenhower Parkway, Ann Arbor, MI, USA">
        <title>Comparative Genomics and Chromosome Evolution.</title>
        <authorList>
            <person name="Mudd A.B."/>
        </authorList>
    </citation>
    <scope>NUCLEOTIDE SEQUENCE</scope>
    <source>
        <strain evidence="2">HN-11 Male</strain>
        <tissue evidence="2">Kidney and liver</tissue>
    </source>
</reference>
<feature type="region of interest" description="Disordered" evidence="1">
    <location>
        <begin position="20"/>
        <end position="72"/>
    </location>
</feature>
<protein>
    <submittedName>
        <fullName evidence="2">Uncharacterized protein</fullName>
    </submittedName>
</protein>
<dbReference type="AlphaFoldDB" id="A0A8J6AYQ8"/>
<dbReference type="Proteomes" id="UP000770717">
    <property type="component" value="Unassembled WGS sequence"/>
</dbReference>
<organism evidence="2 3">
    <name type="scientific">Eleutherodactylus coqui</name>
    <name type="common">Puerto Rican coqui</name>
    <dbReference type="NCBI Taxonomy" id="57060"/>
    <lineage>
        <taxon>Eukaryota</taxon>
        <taxon>Metazoa</taxon>
        <taxon>Chordata</taxon>
        <taxon>Craniata</taxon>
        <taxon>Vertebrata</taxon>
        <taxon>Euteleostomi</taxon>
        <taxon>Amphibia</taxon>
        <taxon>Batrachia</taxon>
        <taxon>Anura</taxon>
        <taxon>Neobatrachia</taxon>
        <taxon>Hyloidea</taxon>
        <taxon>Eleutherodactylidae</taxon>
        <taxon>Eleutherodactylinae</taxon>
        <taxon>Eleutherodactylus</taxon>
        <taxon>Eleutherodactylus</taxon>
    </lineage>
</organism>
<comment type="caution">
    <text evidence="2">The sequence shown here is derived from an EMBL/GenBank/DDBJ whole genome shotgun (WGS) entry which is preliminary data.</text>
</comment>
<feature type="compositionally biased region" description="Polar residues" evidence="1">
    <location>
        <begin position="23"/>
        <end position="35"/>
    </location>
</feature>
<evidence type="ECO:0000256" key="1">
    <source>
        <dbReference type="SAM" id="MobiDB-lite"/>
    </source>
</evidence>